<evidence type="ECO:0000256" key="1">
    <source>
        <dbReference type="ARBA" id="ARBA00023157"/>
    </source>
</evidence>
<dbReference type="InterPro" id="IPR003597">
    <property type="entry name" value="Ig_C1-set"/>
</dbReference>
<dbReference type="PROSITE" id="PS50835">
    <property type="entry name" value="IG_LIKE"/>
    <property type="match status" value="6"/>
</dbReference>
<gene>
    <name evidence="6" type="primary">LOC103373300</name>
</gene>
<evidence type="ECO:0000259" key="4">
    <source>
        <dbReference type="PROSITE" id="PS50835"/>
    </source>
</evidence>
<feature type="domain" description="Ig-like" evidence="4">
    <location>
        <begin position="375"/>
        <end position="471"/>
    </location>
</feature>
<dbReference type="FunFam" id="2.60.40.10:FF:000283">
    <property type="entry name" value="Immunoglobulin kappa constant"/>
    <property type="match status" value="1"/>
</dbReference>
<feature type="domain" description="Ig-like" evidence="4">
    <location>
        <begin position="50"/>
        <end position="141"/>
    </location>
</feature>
<feature type="domain" description="Ig-like" evidence="4">
    <location>
        <begin position="155"/>
        <end position="255"/>
    </location>
</feature>
<keyword evidence="3" id="KW-0472">Membrane</keyword>
<dbReference type="SMART" id="SM00407">
    <property type="entry name" value="IGc1"/>
    <property type="match status" value="6"/>
</dbReference>
<feature type="domain" description="Ig-like" evidence="4">
    <location>
        <begin position="755"/>
        <end position="848"/>
    </location>
</feature>
<keyword evidence="3" id="KW-0812">Transmembrane</keyword>
<feature type="transmembrane region" description="Helical" evidence="3">
    <location>
        <begin position="876"/>
        <end position="899"/>
    </location>
</feature>
<dbReference type="InterPro" id="IPR007110">
    <property type="entry name" value="Ig-like_dom"/>
</dbReference>
<dbReference type="InterPro" id="IPR003006">
    <property type="entry name" value="Ig/MHC_CS"/>
</dbReference>
<proteinExistence type="predicted"/>
<dbReference type="AlphaFoldDB" id="A0A9Y4TZX6"/>
<name>A0A9Y4TZX6_9TELE</name>
<keyword evidence="1" id="KW-1015">Disulfide bond</keyword>
<dbReference type="GeneID" id="103373300"/>
<dbReference type="PROSITE" id="PS00290">
    <property type="entry name" value="IG_MHC"/>
    <property type="match status" value="1"/>
</dbReference>
<dbReference type="CDD" id="cd05768">
    <property type="entry name" value="IgC1_CH3_IgAGD_CH4_IgAEM"/>
    <property type="match status" value="1"/>
</dbReference>
<keyword evidence="5" id="KW-1185">Reference proteome</keyword>
<protein>
    <submittedName>
        <fullName evidence="6">Uncharacterized protein LOC103373300</fullName>
    </submittedName>
</protein>
<dbReference type="FunFam" id="2.60.40.10:FF:000463">
    <property type="entry name" value="Immunoglobulin heavy constant gamma 1"/>
    <property type="match status" value="1"/>
</dbReference>
<reference evidence="6" key="1">
    <citation type="submission" date="2025-08" db="UniProtKB">
        <authorList>
            <consortium name="RefSeq"/>
        </authorList>
    </citation>
    <scope>IDENTIFICATION</scope>
</reference>
<evidence type="ECO:0000313" key="6">
    <source>
        <dbReference type="RefSeq" id="XP_008301372.1"/>
    </source>
</evidence>
<dbReference type="PANTHER" id="PTHR23411">
    <property type="entry name" value="TAPASIN"/>
    <property type="match status" value="1"/>
</dbReference>
<dbReference type="InterPro" id="IPR013783">
    <property type="entry name" value="Ig-like_fold"/>
</dbReference>
<keyword evidence="2" id="KW-0393">Immunoglobulin domain</keyword>
<dbReference type="CDD" id="cd00098">
    <property type="entry name" value="IgC1"/>
    <property type="match status" value="2"/>
</dbReference>
<dbReference type="Gene3D" id="2.60.40.10">
    <property type="entry name" value="Immunoglobulins"/>
    <property type="match status" value="9"/>
</dbReference>
<feature type="domain" description="Ig-like" evidence="4">
    <location>
        <begin position="542"/>
        <end position="645"/>
    </location>
</feature>
<evidence type="ECO:0000256" key="2">
    <source>
        <dbReference type="ARBA" id="ARBA00023319"/>
    </source>
</evidence>
<evidence type="ECO:0000256" key="3">
    <source>
        <dbReference type="SAM" id="Phobius"/>
    </source>
</evidence>
<sequence length="902" mass="100507">MLHCDAAFDYWGKGTTVTVTSDSLNCDSWAFDYWGKGTMVTVSSATSTGPTVFPLVPCGSETAAMVTFGCMATGFTPSSLTFSWTKNNVAVTDFIQYPPVLKNDVYTGVSQIQVRKEDWNPSETFKCLAAHAAGNAQATIPSTPPSPPRKLFQLPTLNVCSSSDEDDEVSFSCTAKDFSPKHSEFKWLRNGNEVANTGKGTDLYGERKDENGTTLYTATSMLTVQSTEYTEGITFTCLFTGQGENDKVFKNASVSFKEEQKICVGCMEADVEVEIIPPTIEDMLINRKGVITCEVKVKRGKIEKISWEDEHEVEMADGAMIPQPGKKGLFILKLDITYEEWVQGKKRYCRVESPDWYGALKKVYDRNIGGETQRPSVFMLPPLEHTRKSEVTLTCYVKDFYPKDIFVSWLVDDVEANSAYKSNTTNSVEGSDTYYAYSHLSVTTDQWKEPDVVYSCVVYHESLDNTTRSIVRSIGYRSDDKPNLVNLNMNVPDTCKTQLAVTSQLQIPQDEWKSGKVFSCEVFDRSLNKKPNKKISFCSVTPASAQIVGVYVQGPTLQQLLNKAQVTVTCLLVGPCLNDFSITWKVGDKNFSQNVRTEPPVSHSNGTETRRSFLSVSAEDWQDYKRVSCEGKHPCAKQGYEDHISKSSVVFPPTVKIVQPTASELSMSDVLTLVCLVSGFFPSNIMVYWEEDGQRLPSSRYTNSPAWKQAESSSYSMSSRLSVPRNGDKGSSYSCFVRHESSEKTFESTIDDVFASVTYSEPSAFLLQGSNALVCLVFGFSPASINITWLRDNNTELWNYNTSDPHRGPDGKFSIRSHLRLSQVDSLPGVVLTCRVTHANTILSLNITKPDTLESCDFLDDILHADIYDGTGVETWYIAFTFILFFLIAIIYGLIVTLIKTK</sequence>
<dbReference type="SUPFAM" id="SSF48726">
    <property type="entry name" value="Immunoglobulin"/>
    <property type="match status" value="8"/>
</dbReference>
<evidence type="ECO:0000313" key="5">
    <source>
        <dbReference type="Proteomes" id="UP000694891"/>
    </source>
</evidence>
<keyword evidence="3" id="KW-1133">Transmembrane helix</keyword>
<organism evidence="5 6">
    <name type="scientific">Stegastes partitus</name>
    <name type="common">bicolor damselfish</name>
    <dbReference type="NCBI Taxonomy" id="144197"/>
    <lineage>
        <taxon>Eukaryota</taxon>
        <taxon>Metazoa</taxon>
        <taxon>Chordata</taxon>
        <taxon>Craniata</taxon>
        <taxon>Vertebrata</taxon>
        <taxon>Euteleostomi</taxon>
        <taxon>Actinopterygii</taxon>
        <taxon>Neopterygii</taxon>
        <taxon>Teleostei</taxon>
        <taxon>Neoteleostei</taxon>
        <taxon>Acanthomorphata</taxon>
        <taxon>Ovalentaria</taxon>
        <taxon>Pomacentridae</taxon>
        <taxon>Stegastes</taxon>
    </lineage>
</organism>
<feature type="domain" description="Ig-like" evidence="4">
    <location>
        <begin position="653"/>
        <end position="751"/>
    </location>
</feature>
<accession>A0A9Y4TZX6</accession>
<dbReference type="Pfam" id="PF07654">
    <property type="entry name" value="C1-set"/>
    <property type="match status" value="6"/>
</dbReference>
<dbReference type="InterPro" id="IPR036179">
    <property type="entry name" value="Ig-like_dom_sf"/>
</dbReference>
<dbReference type="InterPro" id="IPR050380">
    <property type="entry name" value="Immune_Resp_Modulators"/>
</dbReference>
<dbReference type="Proteomes" id="UP000694891">
    <property type="component" value="Unplaced"/>
</dbReference>
<dbReference type="RefSeq" id="XP_008301372.1">
    <property type="nucleotide sequence ID" value="XM_008303150.1"/>
</dbReference>